<evidence type="ECO:0000313" key="2">
    <source>
        <dbReference type="EMBL" id="KAJ9606024.1"/>
    </source>
</evidence>
<accession>A0AA38X3B5</accession>
<organism evidence="2 3">
    <name type="scientific">Cladophialophora chaetospira</name>
    <dbReference type="NCBI Taxonomy" id="386627"/>
    <lineage>
        <taxon>Eukaryota</taxon>
        <taxon>Fungi</taxon>
        <taxon>Dikarya</taxon>
        <taxon>Ascomycota</taxon>
        <taxon>Pezizomycotina</taxon>
        <taxon>Eurotiomycetes</taxon>
        <taxon>Chaetothyriomycetidae</taxon>
        <taxon>Chaetothyriales</taxon>
        <taxon>Herpotrichiellaceae</taxon>
        <taxon>Cladophialophora</taxon>
    </lineage>
</organism>
<sequence>MLSRTAIIVGFAAFAALIQPTPAPPLAIAGVGVALGAGAATAGAAASNALRRRGDQGPPGGPEAGVSSLQQCLDDSATTSSLPSMTFPGTNSISISGMPQSCYDAVNEYNQYNDIGTLNGLYGSATVQGDSIALSQVPNYVMQNAYAFWGSSSAFGGPSSSGPRNGPGPAGPPNGGHWSRRSY</sequence>
<dbReference type="AlphaFoldDB" id="A0AA38X3B5"/>
<keyword evidence="3" id="KW-1185">Reference proteome</keyword>
<evidence type="ECO:0000313" key="3">
    <source>
        <dbReference type="Proteomes" id="UP001172673"/>
    </source>
</evidence>
<comment type="caution">
    <text evidence="2">The sequence shown here is derived from an EMBL/GenBank/DDBJ whole genome shotgun (WGS) entry which is preliminary data.</text>
</comment>
<feature type="region of interest" description="Disordered" evidence="1">
    <location>
        <begin position="49"/>
        <end position="68"/>
    </location>
</feature>
<proteinExistence type="predicted"/>
<dbReference type="Proteomes" id="UP001172673">
    <property type="component" value="Unassembled WGS sequence"/>
</dbReference>
<gene>
    <name evidence="2" type="ORF">H2200_009873</name>
</gene>
<evidence type="ECO:0000256" key="1">
    <source>
        <dbReference type="SAM" id="MobiDB-lite"/>
    </source>
</evidence>
<feature type="region of interest" description="Disordered" evidence="1">
    <location>
        <begin position="156"/>
        <end position="183"/>
    </location>
</feature>
<protein>
    <submittedName>
        <fullName evidence="2">Uncharacterized protein</fullName>
    </submittedName>
</protein>
<name>A0AA38X3B5_9EURO</name>
<reference evidence="2" key="1">
    <citation type="submission" date="2022-10" db="EMBL/GenBank/DDBJ databases">
        <title>Culturing micro-colonial fungi from biological soil crusts in the Mojave desert and describing Neophaeococcomyces mojavensis, and introducing the new genera and species Taxawa tesnikishii.</title>
        <authorList>
            <person name="Kurbessoian T."/>
            <person name="Stajich J.E."/>
        </authorList>
    </citation>
    <scope>NUCLEOTIDE SEQUENCE</scope>
    <source>
        <strain evidence="2">TK_41</strain>
    </source>
</reference>
<dbReference type="EMBL" id="JAPDRK010000015">
    <property type="protein sequence ID" value="KAJ9606024.1"/>
    <property type="molecule type" value="Genomic_DNA"/>
</dbReference>